<gene>
    <name evidence="1" type="ORF">YOLOSWAG_44</name>
</gene>
<accession>A0A1S6L2Z2</accession>
<sequence>MSNSFLFRLRAKDTPIGVSEDTLNRLCEAMNMNKTEVMHLALLRMAVEWGVREEPPYYEADDGPLTEQQLARIQQLANEDSIRRTGKPLPADDDPRWVRLF</sequence>
<name>A0A1S6L2Z2_9CAUD</name>
<proteinExistence type="predicted"/>
<evidence type="ECO:0000313" key="1">
    <source>
        <dbReference type="EMBL" id="AQT28529.1"/>
    </source>
</evidence>
<keyword evidence="2" id="KW-1185">Reference proteome</keyword>
<protein>
    <submittedName>
        <fullName evidence="1">Uncharacterized protein</fullName>
    </submittedName>
</protein>
<dbReference type="Proteomes" id="UP000221250">
    <property type="component" value="Segment"/>
</dbReference>
<dbReference type="EMBL" id="KY448244">
    <property type="protein sequence ID" value="AQT28529.1"/>
    <property type="molecule type" value="Genomic_DNA"/>
</dbReference>
<evidence type="ECO:0000313" key="2">
    <source>
        <dbReference type="Proteomes" id="UP000221250"/>
    </source>
</evidence>
<organism evidence="1 2">
    <name type="scientific">Erwinia phage vB_EamM_Yoloswag</name>
    <dbReference type="NCBI Taxonomy" id="1958956"/>
    <lineage>
        <taxon>Viruses</taxon>
        <taxon>Duplodnaviria</taxon>
        <taxon>Heunggongvirae</taxon>
        <taxon>Uroviricota</taxon>
        <taxon>Caudoviricetes</taxon>
        <taxon>Yoloswagvirus</taxon>
        <taxon>Yoloswagvirus yoloswag</taxon>
    </lineage>
</organism>
<reference evidence="1 2" key="1">
    <citation type="submission" date="2017-01" db="EMBL/GenBank/DDBJ databases">
        <authorList>
            <person name="Mah S.A."/>
            <person name="Swanson W.J."/>
            <person name="Moy G.W."/>
            <person name="Vacquier V.D."/>
        </authorList>
    </citation>
    <scope>NUCLEOTIDE SEQUENCE [LARGE SCALE GENOMIC DNA]</scope>
</reference>